<keyword evidence="1" id="KW-0732">Signal</keyword>
<organism evidence="2 3">
    <name type="scientific">Cricetulus griseus</name>
    <name type="common">Chinese hamster</name>
    <name type="synonym">Cricetulus barabensis griseus</name>
    <dbReference type="NCBI Taxonomy" id="10029"/>
    <lineage>
        <taxon>Eukaryota</taxon>
        <taxon>Metazoa</taxon>
        <taxon>Chordata</taxon>
        <taxon>Craniata</taxon>
        <taxon>Vertebrata</taxon>
        <taxon>Euteleostomi</taxon>
        <taxon>Mammalia</taxon>
        <taxon>Eutheria</taxon>
        <taxon>Euarchontoglires</taxon>
        <taxon>Glires</taxon>
        <taxon>Rodentia</taxon>
        <taxon>Myomorpha</taxon>
        <taxon>Muroidea</taxon>
        <taxon>Cricetidae</taxon>
        <taxon>Cricetinae</taxon>
        <taxon>Cricetulus</taxon>
    </lineage>
</organism>
<evidence type="ECO:0000256" key="1">
    <source>
        <dbReference type="SAM" id="SignalP"/>
    </source>
</evidence>
<reference evidence="3" key="1">
    <citation type="journal article" date="2011" name="Nat. Biotechnol.">
        <title>The genomic sequence of the Chinese hamster ovary (CHO)-K1 cell line.</title>
        <authorList>
            <person name="Xu X."/>
            <person name="Nagarajan H."/>
            <person name="Lewis N.E."/>
            <person name="Pan S."/>
            <person name="Cai Z."/>
            <person name="Liu X."/>
            <person name="Chen W."/>
            <person name="Xie M."/>
            <person name="Wang W."/>
            <person name="Hammond S."/>
            <person name="Andersen M.R."/>
            <person name="Neff N."/>
            <person name="Passarelli B."/>
            <person name="Koh W."/>
            <person name="Fan H.C."/>
            <person name="Wang J."/>
            <person name="Gui Y."/>
            <person name="Lee K.H."/>
            <person name="Betenbaugh M.J."/>
            <person name="Quake S.R."/>
            <person name="Famili I."/>
            <person name="Palsson B.O."/>
            <person name="Wang J."/>
        </authorList>
    </citation>
    <scope>NUCLEOTIDE SEQUENCE [LARGE SCALE GENOMIC DNA]</scope>
    <source>
        <strain evidence="3">CHO K1 cell line</strain>
    </source>
</reference>
<dbReference type="Proteomes" id="UP000001075">
    <property type="component" value="Unassembled WGS sequence"/>
</dbReference>
<gene>
    <name evidence="2" type="ORF">I79_003257</name>
</gene>
<name>G3GZF7_CRIGR</name>
<feature type="signal peptide" evidence="1">
    <location>
        <begin position="1"/>
        <end position="24"/>
    </location>
</feature>
<evidence type="ECO:0000313" key="2">
    <source>
        <dbReference type="EMBL" id="EGW05668.1"/>
    </source>
</evidence>
<evidence type="ECO:0000313" key="3">
    <source>
        <dbReference type="Proteomes" id="UP000001075"/>
    </source>
</evidence>
<feature type="chain" id="PRO_5003443873" evidence="1">
    <location>
        <begin position="25"/>
        <end position="64"/>
    </location>
</feature>
<proteinExistence type="predicted"/>
<sequence length="64" mass="7651">MPQLLSFFFFFLFFLFKDIFETGSHWVTQTDMEQHCLQLQNGRDFLTGKEILLSGRTVRKQDSE</sequence>
<dbReference type="InParanoid" id="G3GZF7"/>
<accession>G3GZF7</accession>
<protein>
    <submittedName>
        <fullName evidence="2">Uncharacterized protein</fullName>
    </submittedName>
</protein>
<dbReference type="AlphaFoldDB" id="G3GZF7"/>
<dbReference type="EMBL" id="JH000078">
    <property type="protein sequence ID" value="EGW05668.1"/>
    <property type="molecule type" value="Genomic_DNA"/>
</dbReference>